<evidence type="ECO:0000256" key="2">
    <source>
        <dbReference type="ARBA" id="ARBA00022475"/>
    </source>
</evidence>
<dbReference type="Proteomes" id="UP000494255">
    <property type="component" value="Unassembled WGS sequence"/>
</dbReference>
<feature type="transmembrane region" description="Helical" evidence="6">
    <location>
        <begin position="21"/>
        <end position="43"/>
    </location>
</feature>
<evidence type="ECO:0000313" key="8">
    <source>
        <dbReference type="Proteomes" id="UP000494255"/>
    </source>
</evidence>
<dbReference type="InterPro" id="IPR002797">
    <property type="entry name" value="Polysacc_synth"/>
</dbReference>
<evidence type="ECO:0000256" key="4">
    <source>
        <dbReference type="ARBA" id="ARBA00022989"/>
    </source>
</evidence>
<feature type="transmembrane region" description="Helical" evidence="6">
    <location>
        <begin position="177"/>
        <end position="197"/>
    </location>
</feature>
<reference evidence="7 8" key="1">
    <citation type="submission" date="2020-04" db="EMBL/GenBank/DDBJ databases">
        <authorList>
            <person name="De Canck E."/>
        </authorList>
    </citation>
    <scope>NUCLEOTIDE SEQUENCE [LARGE SCALE GENOMIC DNA]</scope>
    <source>
        <strain evidence="7 8">LMG 24238</strain>
    </source>
</reference>
<evidence type="ECO:0000256" key="3">
    <source>
        <dbReference type="ARBA" id="ARBA00022692"/>
    </source>
</evidence>
<feature type="transmembrane region" description="Helical" evidence="6">
    <location>
        <begin position="144"/>
        <end position="165"/>
    </location>
</feature>
<sequence length="502" mass="53964">MGRFAVHHHHLLQSQAMEKSILKNIAINFAGSIVPTFISLATVPAYLHLMGVERYGVINLVWALIGYFSVLDLGTSLATENQIAKVRDADDGSVERIFWSACALNLATGIVGGLIVYFGAFLYIEHGVKIEPAFQREVMASLPWIAISVPLANVSWVFAGAITAVERFASYNTNQTIGTILFQVLPLVAIYCFSPSLAVVIPAAVGARLIAAVLLGIATWRALKLKRVGKPEWRAVAELFRYGRWLLLFSGAGMISQTLDRVLVGSMLGARFVAYYATPQNLVSRLNILPGAMLRTLFPRLSASSRENADQLARGALAFLNGAFTPCVIVALFALEPFLTIWLGASMATACAPVGRILIIGVWLAGQSSILGILIQAQGNPADVARVSWIQLPVFVGALWLAIHTFGIVGAATVVVVKALFDYSAFLYFSRLHVGAIVGNMLAHLSFLVVAGVLAASIGALPVLIAAALVLAAANLGWSLHVSSELRAMVRKVWTRLWVFAS</sequence>
<protein>
    <recommendedName>
        <fullName evidence="9">O-antigen/teichoic acid export membrane protein</fullName>
    </recommendedName>
</protein>
<organism evidence="7 8">
    <name type="scientific">Paraburkholderia sediminicola</name>
    <dbReference type="NCBI Taxonomy" id="458836"/>
    <lineage>
        <taxon>Bacteria</taxon>
        <taxon>Pseudomonadati</taxon>
        <taxon>Pseudomonadota</taxon>
        <taxon>Betaproteobacteria</taxon>
        <taxon>Burkholderiales</taxon>
        <taxon>Burkholderiaceae</taxon>
        <taxon>Paraburkholderia</taxon>
    </lineage>
</organism>
<name>A0A6J5CCX3_9BURK</name>
<accession>A0A6J5CCX3</accession>
<feature type="transmembrane region" description="Helical" evidence="6">
    <location>
        <begin position="55"/>
        <end position="77"/>
    </location>
</feature>
<keyword evidence="2" id="KW-1003">Cell membrane</keyword>
<feature type="transmembrane region" description="Helical" evidence="6">
    <location>
        <begin position="242"/>
        <end position="259"/>
    </location>
</feature>
<feature type="transmembrane region" description="Helical" evidence="6">
    <location>
        <begin position="357"/>
        <end position="377"/>
    </location>
</feature>
<keyword evidence="3 6" id="KW-0812">Transmembrane</keyword>
<feature type="transmembrane region" description="Helical" evidence="6">
    <location>
        <begin position="203"/>
        <end position="222"/>
    </location>
</feature>
<evidence type="ECO:0000256" key="1">
    <source>
        <dbReference type="ARBA" id="ARBA00004651"/>
    </source>
</evidence>
<dbReference type="AlphaFoldDB" id="A0A6J5CCX3"/>
<dbReference type="CDD" id="cd13128">
    <property type="entry name" value="MATE_Wzx_like"/>
    <property type="match status" value="1"/>
</dbReference>
<evidence type="ECO:0000313" key="7">
    <source>
        <dbReference type="EMBL" id="CAB3731751.1"/>
    </source>
</evidence>
<evidence type="ECO:0008006" key="9">
    <source>
        <dbReference type="Google" id="ProtNLM"/>
    </source>
</evidence>
<comment type="subcellular location">
    <subcellularLocation>
        <location evidence="1">Cell membrane</location>
        <topology evidence="1">Multi-pass membrane protein</topology>
    </subcellularLocation>
</comment>
<dbReference type="Pfam" id="PF01943">
    <property type="entry name" value="Polysacc_synt"/>
    <property type="match status" value="1"/>
</dbReference>
<dbReference type="InterPro" id="IPR050833">
    <property type="entry name" value="Poly_Biosynth_Transport"/>
</dbReference>
<feature type="transmembrane region" description="Helical" evidence="6">
    <location>
        <begin position="323"/>
        <end position="345"/>
    </location>
</feature>
<dbReference type="EMBL" id="CADIKC010000009">
    <property type="protein sequence ID" value="CAB3731751.1"/>
    <property type="molecule type" value="Genomic_DNA"/>
</dbReference>
<proteinExistence type="predicted"/>
<dbReference type="PANTHER" id="PTHR30250:SF26">
    <property type="entry name" value="PSMA PROTEIN"/>
    <property type="match status" value="1"/>
</dbReference>
<dbReference type="GO" id="GO:0005886">
    <property type="term" value="C:plasma membrane"/>
    <property type="evidence" value="ECO:0007669"/>
    <property type="project" value="UniProtKB-SubCell"/>
</dbReference>
<feature type="transmembrane region" description="Helical" evidence="6">
    <location>
        <begin position="97"/>
        <end position="124"/>
    </location>
</feature>
<evidence type="ECO:0000256" key="5">
    <source>
        <dbReference type="ARBA" id="ARBA00023136"/>
    </source>
</evidence>
<feature type="transmembrane region" description="Helical" evidence="6">
    <location>
        <begin position="461"/>
        <end position="482"/>
    </location>
</feature>
<dbReference type="PANTHER" id="PTHR30250">
    <property type="entry name" value="PST FAMILY PREDICTED COLANIC ACID TRANSPORTER"/>
    <property type="match status" value="1"/>
</dbReference>
<keyword evidence="8" id="KW-1185">Reference proteome</keyword>
<gene>
    <name evidence="7" type="ORF">LMG24238_05809</name>
</gene>
<keyword evidence="5 6" id="KW-0472">Membrane</keyword>
<evidence type="ECO:0000256" key="6">
    <source>
        <dbReference type="SAM" id="Phobius"/>
    </source>
</evidence>
<feature type="transmembrane region" description="Helical" evidence="6">
    <location>
        <begin position="433"/>
        <end position="455"/>
    </location>
</feature>
<keyword evidence="4 6" id="KW-1133">Transmembrane helix</keyword>
<feature type="transmembrane region" description="Helical" evidence="6">
    <location>
        <begin position="397"/>
        <end position="421"/>
    </location>
</feature>